<dbReference type="STRING" id="244447.ENSCSEP00000019659"/>
<dbReference type="Proteomes" id="UP000265120">
    <property type="component" value="Chromosome 1"/>
</dbReference>
<organism evidence="2 3">
    <name type="scientific">Cynoglossus semilaevis</name>
    <name type="common">Tongue sole</name>
    <dbReference type="NCBI Taxonomy" id="244447"/>
    <lineage>
        <taxon>Eukaryota</taxon>
        <taxon>Metazoa</taxon>
        <taxon>Chordata</taxon>
        <taxon>Craniata</taxon>
        <taxon>Vertebrata</taxon>
        <taxon>Euteleostomi</taxon>
        <taxon>Actinopterygii</taxon>
        <taxon>Neopterygii</taxon>
        <taxon>Teleostei</taxon>
        <taxon>Neoteleostei</taxon>
        <taxon>Acanthomorphata</taxon>
        <taxon>Carangaria</taxon>
        <taxon>Pleuronectiformes</taxon>
        <taxon>Pleuronectoidei</taxon>
        <taxon>Cynoglossidae</taxon>
        <taxon>Cynoglossinae</taxon>
        <taxon>Cynoglossus</taxon>
    </lineage>
</organism>
<accession>A0A3P8VZC7</accession>
<keyword evidence="3" id="KW-1185">Reference proteome</keyword>
<reference evidence="2" key="3">
    <citation type="submission" date="2025-09" db="UniProtKB">
        <authorList>
            <consortium name="Ensembl"/>
        </authorList>
    </citation>
    <scope>IDENTIFICATION</scope>
</reference>
<reference evidence="2 3" key="1">
    <citation type="journal article" date="2014" name="Nat. Genet.">
        <title>Whole-genome sequence of a flatfish provides insights into ZW sex chromosome evolution and adaptation to a benthic lifestyle.</title>
        <authorList>
            <person name="Chen S."/>
            <person name="Zhang G."/>
            <person name="Shao C."/>
            <person name="Huang Q."/>
            <person name="Liu G."/>
            <person name="Zhang P."/>
            <person name="Song W."/>
            <person name="An N."/>
            <person name="Chalopin D."/>
            <person name="Volff J.N."/>
            <person name="Hong Y."/>
            <person name="Li Q."/>
            <person name="Sha Z."/>
            <person name="Zhou H."/>
            <person name="Xie M."/>
            <person name="Yu Q."/>
            <person name="Liu Y."/>
            <person name="Xiang H."/>
            <person name="Wang N."/>
            <person name="Wu K."/>
            <person name="Yang C."/>
            <person name="Zhou Q."/>
            <person name="Liao X."/>
            <person name="Yang L."/>
            <person name="Hu Q."/>
            <person name="Zhang J."/>
            <person name="Meng L."/>
            <person name="Jin L."/>
            <person name="Tian Y."/>
            <person name="Lian J."/>
            <person name="Yang J."/>
            <person name="Miao G."/>
            <person name="Liu S."/>
            <person name="Liang Z."/>
            <person name="Yan F."/>
            <person name="Li Y."/>
            <person name="Sun B."/>
            <person name="Zhang H."/>
            <person name="Zhang J."/>
            <person name="Zhu Y."/>
            <person name="Du M."/>
            <person name="Zhao Y."/>
            <person name="Schartl M."/>
            <person name="Tang Q."/>
            <person name="Wang J."/>
        </authorList>
    </citation>
    <scope>NUCLEOTIDE SEQUENCE</scope>
</reference>
<dbReference type="GeneTree" id="ENSGT00390000018116"/>
<name>A0A3P8VZC7_CYNSE</name>
<evidence type="ECO:0000313" key="3">
    <source>
        <dbReference type="Proteomes" id="UP000265120"/>
    </source>
</evidence>
<evidence type="ECO:0000256" key="1">
    <source>
        <dbReference type="SAM" id="MobiDB-lite"/>
    </source>
</evidence>
<dbReference type="OMA" id="HDHQDYA"/>
<sequence>MWGLLEEPEREAQPGRTPPAGGESAPPSHQHSSLTAFSFYCSVREGLPVWLLEDMRSMEVFCWEDGRPRAFLPSEALLYAIVHDHREYAHYLLNSYSVNTLRMPQCSFCRSHRSGTPHLSVAVRYDRISILSMMLETLKDFATSSEQQEFLDGCGSCSHGTDAGKTAVQVAVELSRSDCLLLLLVHGAQPDGLDLALQMLVSCEVSQQRHAQRCLDLLLLFLPKPQPPHFMQEEPSRWQGLLGNKVFSWLCGLAPPPLLLQALRCLAQSGPDQISTLPSFLQPHSWQ</sequence>
<dbReference type="InterPro" id="IPR036770">
    <property type="entry name" value="Ankyrin_rpt-contain_sf"/>
</dbReference>
<dbReference type="Ensembl" id="ENSCSET00000019898.1">
    <property type="protein sequence ID" value="ENSCSEP00000019659.1"/>
    <property type="gene ID" value="ENSCSEG00000012553.1"/>
</dbReference>
<evidence type="ECO:0000313" key="2">
    <source>
        <dbReference type="Ensembl" id="ENSCSEP00000019659.1"/>
    </source>
</evidence>
<protein>
    <submittedName>
        <fullName evidence="2">Ankyrin repeat domain 9</fullName>
    </submittedName>
</protein>
<dbReference type="Gene3D" id="1.25.40.20">
    <property type="entry name" value="Ankyrin repeat-containing domain"/>
    <property type="match status" value="1"/>
</dbReference>
<dbReference type="SUPFAM" id="SSF48403">
    <property type="entry name" value="Ankyrin repeat"/>
    <property type="match status" value="1"/>
</dbReference>
<dbReference type="InParanoid" id="A0A3P8VZC7"/>
<dbReference type="FunCoup" id="A0A3P8VZC7">
    <property type="interactions" value="388"/>
</dbReference>
<feature type="region of interest" description="Disordered" evidence="1">
    <location>
        <begin position="1"/>
        <end position="30"/>
    </location>
</feature>
<proteinExistence type="predicted"/>
<reference evidence="2" key="2">
    <citation type="submission" date="2025-08" db="UniProtKB">
        <authorList>
            <consortium name="Ensembl"/>
        </authorList>
    </citation>
    <scope>IDENTIFICATION</scope>
</reference>
<dbReference type="AlphaFoldDB" id="A0A3P8VZC7"/>